<organism evidence="2 3">
    <name type="scientific">Gymnopilus dilepis</name>
    <dbReference type="NCBI Taxonomy" id="231916"/>
    <lineage>
        <taxon>Eukaryota</taxon>
        <taxon>Fungi</taxon>
        <taxon>Dikarya</taxon>
        <taxon>Basidiomycota</taxon>
        <taxon>Agaricomycotina</taxon>
        <taxon>Agaricomycetes</taxon>
        <taxon>Agaricomycetidae</taxon>
        <taxon>Agaricales</taxon>
        <taxon>Agaricineae</taxon>
        <taxon>Hymenogastraceae</taxon>
        <taxon>Gymnopilus</taxon>
    </lineage>
</organism>
<sequence>MKFTFAAIALASLFLAPSTASGQFISIAYPADGAVVPANSQITVEINRPDFATSGREVALVLGLNPSCPNSQCVPPSQNMGDIMYDGPFTPQRVASLPQKGPHQNFTITVGGPGLVQLNAFHVGLLGVFNTPFTEYQNITLNVQ</sequence>
<dbReference type="InterPro" id="IPR045469">
    <property type="entry name" value="Nis1"/>
</dbReference>
<keyword evidence="1" id="KW-0732">Signal</keyword>
<evidence type="ECO:0000256" key="1">
    <source>
        <dbReference type="SAM" id="SignalP"/>
    </source>
</evidence>
<gene>
    <name evidence="2" type="ORF">CVT26_013916</name>
</gene>
<reference evidence="2 3" key="1">
    <citation type="journal article" date="2018" name="Evol. Lett.">
        <title>Horizontal gene cluster transfer increased hallucinogenic mushroom diversity.</title>
        <authorList>
            <person name="Reynolds H.T."/>
            <person name="Vijayakumar V."/>
            <person name="Gluck-Thaler E."/>
            <person name="Korotkin H.B."/>
            <person name="Matheny P.B."/>
            <person name="Slot J.C."/>
        </authorList>
    </citation>
    <scope>NUCLEOTIDE SEQUENCE [LARGE SCALE GENOMIC DNA]</scope>
    <source>
        <strain evidence="2 3">SRW20</strain>
    </source>
</reference>
<evidence type="ECO:0000313" key="3">
    <source>
        <dbReference type="Proteomes" id="UP000284706"/>
    </source>
</evidence>
<dbReference type="EMBL" id="NHYE01005540">
    <property type="protein sequence ID" value="PPQ70469.1"/>
    <property type="molecule type" value="Genomic_DNA"/>
</dbReference>
<proteinExistence type="predicted"/>
<keyword evidence="3" id="KW-1185">Reference proteome</keyword>
<dbReference type="AlphaFoldDB" id="A0A409VW43"/>
<feature type="chain" id="PRO_5019546960" evidence="1">
    <location>
        <begin position="23"/>
        <end position="144"/>
    </location>
</feature>
<name>A0A409VW43_9AGAR</name>
<dbReference type="Pfam" id="PF19271">
    <property type="entry name" value="Nis1"/>
    <property type="match status" value="1"/>
</dbReference>
<dbReference type="InParanoid" id="A0A409VW43"/>
<evidence type="ECO:0000313" key="2">
    <source>
        <dbReference type="EMBL" id="PPQ70469.1"/>
    </source>
</evidence>
<dbReference type="OrthoDB" id="2841294at2759"/>
<accession>A0A409VW43</accession>
<comment type="caution">
    <text evidence="2">The sequence shown here is derived from an EMBL/GenBank/DDBJ whole genome shotgun (WGS) entry which is preliminary data.</text>
</comment>
<feature type="signal peptide" evidence="1">
    <location>
        <begin position="1"/>
        <end position="22"/>
    </location>
</feature>
<dbReference type="Proteomes" id="UP000284706">
    <property type="component" value="Unassembled WGS sequence"/>
</dbReference>
<protein>
    <submittedName>
        <fullName evidence="2">Uncharacterized protein</fullName>
    </submittedName>
</protein>